<organism evidence="1 2">
    <name type="scientific">Streptomyces canus</name>
    <dbReference type="NCBI Taxonomy" id="58343"/>
    <lineage>
        <taxon>Bacteria</taxon>
        <taxon>Bacillati</taxon>
        <taxon>Actinomycetota</taxon>
        <taxon>Actinomycetes</taxon>
        <taxon>Kitasatosporales</taxon>
        <taxon>Streptomycetaceae</taxon>
        <taxon>Streptomyces</taxon>
        <taxon>Streptomyces aurantiacus group</taxon>
    </lineage>
</organism>
<dbReference type="AlphaFoldDB" id="A0AAW8FEW1"/>
<protein>
    <submittedName>
        <fullName evidence="1">Uncharacterized protein</fullName>
    </submittedName>
</protein>
<gene>
    <name evidence="1" type="ORF">QFZ22_003766</name>
</gene>
<accession>A0AAW8FEW1</accession>
<proteinExistence type="predicted"/>
<name>A0AAW8FEW1_9ACTN</name>
<reference evidence="1" key="1">
    <citation type="submission" date="2023-07" db="EMBL/GenBank/DDBJ databases">
        <title>Comparative genomics of wheat-associated soil bacteria to identify genetic determinants of phenazine resistance.</title>
        <authorList>
            <person name="Mouncey N."/>
        </authorList>
    </citation>
    <scope>NUCLEOTIDE SEQUENCE</scope>
    <source>
        <strain evidence="1">V4I22</strain>
    </source>
</reference>
<evidence type="ECO:0000313" key="2">
    <source>
        <dbReference type="Proteomes" id="UP001234216"/>
    </source>
</evidence>
<dbReference type="EMBL" id="JAUSZV010000005">
    <property type="protein sequence ID" value="MDQ0907781.1"/>
    <property type="molecule type" value="Genomic_DNA"/>
</dbReference>
<comment type="caution">
    <text evidence="1">The sequence shown here is derived from an EMBL/GenBank/DDBJ whole genome shotgun (WGS) entry which is preliminary data.</text>
</comment>
<dbReference type="Proteomes" id="UP001234216">
    <property type="component" value="Unassembled WGS sequence"/>
</dbReference>
<evidence type="ECO:0000313" key="1">
    <source>
        <dbReference type="EMBL" id="MDQ0907781.1"/>
    </source>
</evidence>
<sequence>MGIEYVSVDAEYPMCCPVILCDICNKQLTREGVALRMESSTPQEPKRSPLYFAHRGGCYSTISATLEDLYGSGWLELSDNLKDFMTQLAHNFNTPLEHEYTQYKLT</sequence>
<dbReference type="RefSeq" id="WP_306976615.1">
    <property type="nucleotide sequence ID" value="NZ_JAUSZV010000005.1"/>
</dbReference>